<sequence length="287" mass="31791">MSLFPSGAGPTLALPEFKSIAIKGPYHASAPIYLALSVAEKYPDTRIVMITPSRDALSAALQEHKDSWMIENAGNGSVLEFADCTVVYYPPTPAHFSYLVSSLSTNVEGSDPKAILYRPPSLMVLIELSAYFMLDVEADPDHHQWTLSSYLTLVARSLAAVAVLSSSADVRKHPSELSLALFDSNLDNLRLPVLKQPLADLGRSPSTVRKEVVARYVQKYFELFAVVEEDDDVNLTPSQEADAEIQEAGRQRWNRMRIYGQGDVLLSCLKWLEARDPQTDGVVFSWN</sequence>
<keyword evidence="2" id="KW-1185">Reference proteome</keyword>
<dbReference type="Proteomes" id="UP000636479">
    <property type="component" value="Unassembled WGS sequence"/>
</dbReference>
<evidence type="ECO:0000313" key="2">
    <source>
        <dbReference type="Proteomes" id="UP000636479"/>
    </source>
</evidence>
<comment type="caution">
    <text evidence="1">The sequence shown here is derived from an EMBL/GenBank/DDBJ whole genome shotgun (WGS) entry which is preliminary data.</text>
</comment>
<dbReference type="EMBL" id="JACAZF010000006">
    <property type="protein sequence ID" value="KAF7301941.1"/>
    <property type="molecule type" value="Genomic_DNA"/>
</dbReference>
<evidence type="ECO:0000313" key="1">
    <source>
        <dbReference type="EMBL" id="KAF7301941.1"/>
    </source>
</evidence>
<name>A0A8H6SM52_9AGAR</name>
<reference evidence="1" key="1">
    <citation type="submission" date="2020-05" db="EMBL/GenBank/DDBJ databases">
        <title>Mycena genomes resolve the evolution of fungal bioluminescence.</title>
        <authorList>
            <person name="Tsai I.J."/>
        </authorList>
    </citation>
    <scope>NUCLEOTIDE SEQUENCE</scope>
    <source>
        <strain evidence="1">171206Taipei</strain>
    </source>
</reference>
<proteinExistence type="predicted"/>
<dbReference type="GeneID" id="59346813"/>
<dbReference type="AlphaFoldDB" id="A0A8H6SM52"/>
<dbReference type="RefSeq" id="XP_037219941.1">
    <property type="nucleotide sequence ID" value="XM_037364297.1"/>
</dbReference>
<accession>A0A8H6SM52</accession>
<dbReference type="OrthoDB" id="3224367at2759"/>
<protein>
    <submittedName>
        <fullName evidence="1">Uncharacterized protein</fullName>
    </submittedName>
</protein>
<organism evidence="1 2">
    <name type="scientific">Mycena indigotica</name>
    <dbReference type="NCBI Taxonomy" id="2126181"/>
    <lineage>
        <taxon>Eukaryota</taxon>
        <taxon>Fungi</taxon>
        <taxon>Dikarya</taxon>
        <taxon>Basidiomycota</taxon>
        <taxon>Agaricomycotina</taxon>
        <taxon>Agaricomycetes</taxon>
        <taxon>Agaricomycetidae</taxon>
        <taxon>Agaricales</taxon>
        <taxon>Marasmiineae</taxon>
        <taxon>Mycenaceae</taxon>
        <taxon>Mycena</taxon>
    </lineage>
</organism>
<gene>
    <name evidence="1" type="ORF">MIND_00760200</name>
</gene>